<protein>
    <submittedName>
        <fullName evidence="2">Uncharacterized protein</fullName>
    </submittedName>
</protein>
<reference evidence="2 3" key="1">
    <citation type="journal article" date="2018" name="New Phytol.">
        <title>Phylogenomics of Endogonaceae and evolution of mycorrhizas within Mucoromycota.</title>
        <authorList>
            <person name="Chang Y."/>
            <person name="Desiro A."/>
            <person name="Na H."/>
            <person name="Sandor L."/>
            <person name="Lipzen A."/>
            <person name="Clum A."/>
            <person name="Barry K."/>
            <person name="Grigoriev I.V."/>
            <person name="Martin F.M."/>
            <person name="Stajich J.E."/>
            <person name="Smith M.E."/>
            <person name="Bonito G."/>
            <person name="Spatafora J.W."/>
        </authorList>
    </citation>
    <scope>NUCLEOTIDE SEQUENCE [LARGE SCALE GENOMIC DNA]</scope>
    <source>
        <strain evidence="2 3">GMNB39</strain>
    </source>
</reference>
<accession>A0A433DA79</accession>
<feature type="region of interest" description="Disordered" evidence="1">
    <location>
        <begin position="223"/>
        <end position="256"/>
    </location>
</feature>
<dbReference type="EMBL" id="RBNI01004102">
    <property type="protein sequence ID" value="RUP47778.1"/>
    <property type="molecule type" value="Genomic_DNA"/>
</dbReference>
<proteinExistence type="predicted"/>
<dbReference type="Proteomes" id="UP000268093">
    <property type="component" value="Unassembled WGS sequence"/>
</dbReference>
<gene>
    <name evidence="2" type="ORF">BC936DRAFT_145343</name>
</gene>
<sequence length="256" mass="28930">MLQFSVVISITCSCHWRTPRTQPRTIHDLAFPFAMAQCVISGEIYLQASANRRAVRRHLKPKSDKPEGMKVDGIFQSPVGLEMGFVEMSGGHQTNDQPCYLKDHVRGFRGQCDLLDDAAAKYVASGYHIMRHLRTWFLHTHGKWGMDLPVKCVYRMFLLGTFQFPICWEEHDQLLRGLPVLWALAMSLEVSRNTLDKMKRLNCASGYLQTKKSESLTNYIGTKMETPAKPKGKTSRIIKPIIEGSSSPSEASAHSD</sequence>
<name>A0A433DA79_9FUNG</name>
<evidence type="ECO:0000313" key="3">
    <source>
        <dbReference type="Proteomes" id="UP000268093"/>
    </source>
</evidence>
<evidence type="ECO:0000313" key="2">
    <source>
        <dbReference type="EMBL" id="RUP47778.1"/>
    </source>
</evidence>
<organism evidence="2 3">
    <name type="scientific">Jimgerdemannia flammicorona</name>
    <dbReference type="NCBI Taxonomy" id="994334"/>
    <lineage>
        <taxon>Eukaryota</taxon>
        <taxon>Fungi</taxon>
        <taxon>Fungi incertae sedis</taxon>
        <taxon>Mucoromycota</taxon>
        <taxon>Mucoromycotina</taxon>
        <taxon>Endogonomycetes</taxon>
        <taxon>Endogonales</taxon>
        <taxon>Endogonaceae</taxon>
        <taxon>Jimgerdemannia</taxon>
    </lineage>
</organism>
<feature type="compositionally biased region" description="Low complexity" evidence="1">
    <location>
        <begin position="240"/>
        <end position="256"/>
    </location>
</feature>
<evidence type="ECO:0000256" key="1">
    <source>
        <dbReference type="SAM" id="MobiDB-lite"/>
    </source>
</evidence>
<comment type="caution">
    <text evidence="2">The sequence shown here is derived from an EMBL/GenBank/DDBJ whole genome shotgun (WGS) entry which is preliminary data.</text>
</comment>
<keyword evidence="3" id="KW-1185">Reference proteome</keyword>
<dbReference type="AlphaFoldDB" id="A0A433DA79"/>
<dbReference type="OrthoDB" id="2425129at2759"/>